<evidence type="ECO:0000256" key="1">
    <source>
        <dbReference type="SAM" id="MobiDB-lite"/>
    </source>
</evidence>
<dbReference type="PANTHER" id="PTHR37540">
    <property type="entry name" value="TRANSCRIPTION FACTOR (ACR-2), PUTATIVE-RELATED-RELATED"/>
    <property type="match status" value="1"/>
</dbReference>
<gene>
    <name evidence="2" type="ORF">A1O3_03528</name>
</gene>
<dbReference type="EMBL" id="AMGY01000003">
    <property type="protein sequence ID" value="EXJ86575.1"/>
    <property type="molecule type" value="Genomic_DNA"/>
</dbReference>
<dbReference type="eggNOG" id="ENOG502SSBS">
    <property type="taxonomic scope" value="Eukaryota"/>
</dbReference>
<dbReference type="HOGENOM" id="CLU_023254_0_2_1"/>
<dbReference type="AlphaFoldDB" id="W9YAA0"/>
<dbReference type="PANTHER" id="PTHR37540:SF5">
    <property type="entry name" value="TRANSCRIPTION FACTOR DOMAIN-CONTAINING PROTEIN"/>
    <property type="match status" value="1"/>
</dbReference>
<dbReference type="OrthoDB" id="4158087at2759"/>
<sequence length="491" mass="55033">MNKADPEMRKLIRSHCMLGKNRGRILHSRRMPKTVVPPVPDLEAASAIPNKLGSELSLLRFADSVEPSTLWEVLRFTSASKQTFFPLERCFDFNVKDRSMFEPLTFDPAYLHAVIFGAQAYLDLVSCRSSPRSSVQMLKTIQLLRARLSLSDGNEQTSVSDPTILVVLTLAHVAHLTGDDVTAEQHLEGLCKMIHLRGGIAAFQNTPKLLTEVLRCDISIAIHKGTTPIFDFNQPLQSIRYQPQTELSPPPKMELSSLPQTEISSPPASCLDYKSPYDKTQYTNVITNEAQYTNVITDKAQYTNVITDKAQSANIITDEKLAESWNTLSNFCYLVNSAADKNIKLSDQILLNTMGSVMYALLRMDFPTNPINEAIRLGLLAFCSHSFLERRGIELPKRSLCEKYRTCLEHVNTTQLQRPSHINTQPKRPSPQLSLWFLIMGRISIFTSTSHPDDSAWIDSSLREHIALESGLLLATATTGSQVFSLDRHPT</sequence>
<dbReference type="RefSeq" id="XP_007731854.1">
    <property type="nucleotide sequence ID" value="XM_007733664.1"/>
</dbReference>
<keyword evidence="3" id="KW-1185">Reference proteome</keyword>
<dbReference type="STRING" id="1182542.W9YAA0"/>
<accession>W9YAA0</accession>
<dbReference type="Proteomes" id="UP000019478">
    <property type="component" value="Unassembled WGS sequence"/>
</dbReference>
<comment type="caution">
    <text evidence="2">The sequence shown here is derived from an EMBL/GenBank/DDBJ whole genome shotgun (WGS) entry which is preliminary data.</text>
</comment>
<evidence type="ECO:0000313" key="3">
    <source>
        <dbReference type="Proteomes" id="UP000019478"/>
    </source>
</evidence>
<proteinExistence type="predicted"/>
<evidence type="ECO:0008006" key="4">
    <source>
        <dbReference type="Google" id="ProtNLM"/>
    </source>
</evidence>
<dbReference type="GeneID" id="19167654"/>
<protein>
    <recommendedName>
        <fullName evidence="4">Transcription factor domain-containing protein</fullName>
    </recommendedName>
</protein>
<reference evidence="2 3" key="1">
    <citation type="submission" date="2013-03" db="EMBL/GenBank/DDBJ databases">
        <title>The Genome Sequence of Capronia epimyces CBS 606.96.</title>
        <authorList>
            <consortium name="The Broad Institute Genomics Platform"/>
            <person name="Cuomo C."/>
            <person name="de Hoog S."/>
            <person name="Gorbushina A."/>
            <person name="Walker B."/>
            <person name="Young S.K."/>
            <person name="Zeng Q."/>
            <person name="Gargeya S."/>
            <person name="Fitzgerald M."/>
            <person name="Haas B."/>
            <person name="Abouelleil A."/>
            <person name="Allen A.W."/>
            <person name="Alvarado L."/>
            <person name="Arachchi H.M."/>
            <person name="Berlin A.M."/>
            <person name="Chapman S.B."/>
            <person name="Gainer-Dewar J."/>
            <person name="Goldberg J."/>
            <person name="Griggs A."/>
            <person name="Gujja S."/>
            <person name="Hansen M."/>
            <person name="Howarth C."/>
            <person name="Imamovic A."/>
            <person name="Ireland A."/>
            <person name="Larimer J."/>
            <person name="McCowan C."/>
            <person name="Murphy C."/>
            <person name="Pearson M."/>
            <person name="Poon T.W."/>
            <person name="Priest M."/>
            <person name="Roberts A."/>
            <person name="Saif S."/>
            <person name="Shea T."/>
            <person name="Sisk P."/>
            <person name="Sykes S."/>
            <person name="Wortman J."/>
            <person name="Nusbaum C."/>
            <person name="Birren B."/>
        </authorList>
    </citation>
    <scope>NUCLEOTIDE SEQUENCE [LARGE SCALE GENOMIC DNA]</scope>
    <source>
        <strain evidence="2 3">CBS 606.96</strain>
    </source>
</reference>
<feature type="region of interest" description="Disordered" evidence="1">
    <location>
        <begin position="245"/>
        <end position="264"/>
    </location>
</feature>
<organism evidence="2 3">
    <name type="scientific">Capronia epimyces CBS 606.96</name>
    <dbReference type="NCBI Taxonomy" id="1182542"/>
    <lineage>
        <taxon>Eukaryota</taxon>
        <taxon>Fungi</taxon>
        <taxon>Dikarya</taxon>
        <taxon>Ascomycota</taxon>
        <taxon>Pezizomycotina</taxon>
        <taxon>Eurotiomycetes</taxon>
        <taxon>Chaetothyriomycetidae</taxon>
        <taxon>Chaetothyriales</taxon>
        <taxon>Herpotrichiellaceae</taxon>
        <taxon>Capronia</taxon>
    </lineage>
</organism>
<evidence type="ECO:0000313" key="2">
    <source>
        <dbReference type="EMBL" id="EXJ86575.1"/>
    </source>
</evidence>
<name>W9YAA0_9EURO</name>